<accession>A0A085ZX72</accession>
<dbReference type="EMBL" id="JPRO01000001">
    <property type="protein sequence ID" value="KFF09036.1"/>
    <property type="molecule type" value="Genomic_DNA"/>
</dbReference>
<feature type="signal peptide" evidence="1">
    <location>
        <begin position="1"/>
        <end position="16"/>
    </location>
</feature>
<sequence>MRTLLFFLLITNFLLAQNSKIEFLSSEKKYGVSKDKKLIIPAKYDSITIKDNFYIGYLRNHCDLYDKSGNQLYHDLHTVQFLDNFFFNNVQIIDLSGNTYFIDSVGNKLNPDEIKSNFTRTPLLDEELSYNAVETYEIKSPFQISFSLLDTKKIKNKDIESHKIISPENSNFIKFLLTNDTSISFPKDYKCYLIAYMSCIFNQYQVLVEKNKKFGIWNLKTKKFELPAHYEDIQVFDQNLILKRNDLYTFFPNIGKKTKYKKLEPYIEYFARFETPDGKKGWVDRKGIEYFDQ</sequence>
<evidence type="ECO:0008006" key="4">
    <source>
        <dbReference type="Google" id="ProtNLM"/>
    </source>
</evidence>
<dbReference type="Proteomes" id="UP000028703">
    <property type="component" value="Unassembled WGS sequence"/>
</dbReference>
<organism evidence="2 3">
    <name type="scientific">Chryseobacterium luteum</name>
    <dbReference type="NCBI Taxonomy" id="421531"/>
    <lineage>
        <taxon>Bacteria</taxon>
        <taxon>Pseudomonadati</taxon>
        <taxon>Bacteroidota</taxon>
        <taxon>Flavobacteriia</taxon>
        <taxon>Flavobacteriales</taxon>
        <taxon>Weeksellaceae</taxon>
        <taxon>Chryseobacterium group</taxon>
        <taxon>Chryseobacterium</taxon>
    </lineage>
</organism>
<name>A0A085ZX72_9FLAO</name>
<evidence type="ECO:0000313" key="3">
    <source>
        <dbReference type="Proteomes" id="UP000028703"/>
    </source>
</evidence>
<dbReference type="STRING" id="421531.IX38_00525"/>
<reference evidence="2 3" key="1">
    <citation type="submission" date="2014-07" db="EMBL/GenBank/DDBJ databases">
        <title>Genome of Chryseobacterium luteum DSM 18605.</title>
        <authorList>
            <person name="Stropko S.J."/>
            <person name="Pipes S.E."/>
            <person name="Newman J.D."/>
        </authorList>
    </citation>
    <scope>NUCLEOTIDE SEQUENCE [LARGE SCALE GENOMIC DNA]</scope>
    <source>
        <strain evidence="2 3">DSM 18605</strain>
    </source>
</reference>
<gene>
    <name evidence="2" type="ORF">IX38_00525</name>
</gene>
<feature type="chain" id="PRO_5001801870" description="WG repeat-containing protein" evidence="1">
    <location>
        <begin position="17"/>
        <end position="293"/>
    </location>
</feature>
<dbReference type="RefSeq" id="WP_034700853.1">
    <property type="nucleotide sequence ID" value="NZ_JPRO01000001.1"/>
</dbReference>
<comment type="caution">
    <text evidence="2">The sequence shown here is derived from an EMBL/GenBank/DDBJ whole genome shotgun (WGS) entry which is preliminary data.</text>
</comment>
<dbReference type="OrthoDB" id="1248222at2"/>
<keyword evidence="1" id="KW-0732">Signal</keyword>
<evidence type="ECO:0000313" key="2">
    <source>
        <dbReference type="EMBL" id="KFF09036.1"/>
    </source>
</evidence>
<evidence type="ECO:0000256" key="1">
    <source>
        <dbReference type="SAM" id="SignalP"/>
    </source>
</evidence>
<keyword evidence="3" id="KW-1185">Reference proteome</keyword>
<proteinExistence type="predicted"/>
<protein>
    <recommendedName>
        <fullName evidence="4">WG repeat-containing protein</fullName>
    </recommendedName>
</protein>
<dbReference type="AlphaFoldDB" id="A0A085ZX72"/>